<evidence type="ECO:0000256" key="8">
    <source>
        <dbReference type="ARBA" id="ARBA00048497"/>
    </source>
</evidence>
<keyword evidence="5" id="KW-0067">ATP-binding</keyword>
<evidence type="ECO:0000313" key="11">
    <source>
        <dbReference type="EMBL" id="KAK7104283.1"/>
    </source>
</evidence>
<gene>
    <name evidence="11" type="ORF">V1264_019032</name>
</gene>
<dbReference type="Proteomes" id="UP001374579">
    <property type="component" value="Unassembled WGS sequence"/>
</dbReference>
<protein>
    <recommendedName>
        <fullName evidence="3">Luciferin 4-monooxygenase</fullName>
        <ecNumber evidence="2">1.13.12.7</ecNumber>
    </recommendedName>
</protein>
<dbReference type="SUPFAM" id="SSF56801">
    <property type="entry name" value="Acetyl-CoA synthetase-like"/>
    <property type="match status" value="1"/>
</dbReference>
<dbReference type="CDD" id="cd05911">
    <property type="entry name" value="Firefly_Luc_like"/>
    <property type="match status" value="1"/>
</dbReference>
<dbReference type="InterPro" id="IPR020845">
    <property type="entry name" value="AMP-binding_CS"/>
</dbReference>
<dbReference type="FunFam" id="3.40.50.12780:FF:000003">
    <property type="entry name" value="Long-chain-fatty-acid--CoA ligase FadD"/>
    <property type="match status" value="1"/>
</dbReference>
<dbReference type="GO" id="GO:0005524">
    <property type="term" value="F:ATP binding"/>
    <property type="evidence" value="ECO:0007669"/>
    <property type="project" value="UniProtKB-KW"/>
</dbReference>
<keyword evidence="12" id="KW-1185">Reference proteome</keyword>
<dbReference type="PANTHER" id="PTHR24096:SF422">
    <property type="entry name" value="BCDNA.GH02901"/>
    <property type="match status" value="1"/>
</dbReference>
<dbReference type="Pfam" id="PF00501">
    <property type="entry name" value="AMP-binding"/>
    <property type="match status" value="1"/>
</dbReference>
<accession>A0AAN9GCT7</accession>
<proteinExistence type="inferred from homology"/>
<evidence type="ECO:0000259" key="9">
    <source>
        <dbReference type="Pfam" id="PF00501"/>
    </source>
</evidence>
<dbReference type="AlphaFoldDB" id="A0AAN9GCT7"/>
<comment type="similarity">
    <text evidence="1">Belongs to the ATP-dependent AMP-binding enzyme family.</text>
</comment>
<name>A0AAN9GCT7_9CAEN</name>
<organism evidence="11 12">
    <name type="scientific">Littorina saxatilis</name>
    <dbReference type="NCBI Taxonomy" id="31220"/>
    <lineage>
        <taxon>Eukaryota</taxon>
        <taxon>Metazoa</taxon>
        <taxon>Spiralia</taxon>
        <taxon>Lophotrochozoa</taxon>
        <taxon>Mollusca</taxon>
        <taxon>Gastropoda</taxon>
        <taxon>Caenogastropoda</taxon>
        <taxon>Littorinimorpha</taxon>
        <taxon>Littorinoidea</taxon>
        <taxon>Littorinidae</taxon>
        <taxon>Littorina</taxon>
    </lineage>
</organism>
<dbReference type="InterPro" id="IPR000873">
    <property type="entry name" value="AMP-dep_synth/lig_dom"/>
</dbReference>
<dbReference type="PROSITE" id="PS00455">
    <property type="entry name" value="AMP_BINDING"/>
    <property type="match status" value="1"/>
</dbReference>
<dbReference type="EMBL" id="JBAMIC010000008">
    <property type="protein sequence ID" value="KAK7104283.1"/>
    <property type="molecule type" value="Genomic_DNA"/>
</dbReference>
<evidence type="ECO:0000256" key="3">
    <source>
        <dbReference type="ARBA" id="ARBA00019043"/>
    </source>
</evidence>
<dbReference type="InterPro" id="IPR042099">
    <property type="entry name" value="ANL_N_sf"/>
</dbReference>
<evidence type="ECO:0000259" key="10">
    <source>
        <dbReference type="Pfam" id="PF13193"/>
    </source>
</evidence>
<evidence type="ECO:0000256" key="4">
    <source>
        <dbReference type="ARBA" id="ARBA00022741"/>
    </source>
</evidence>
<dbReference type="GO" id="GO:0008218">
    <property type="term" value="P:bioluminescence"/>
    <property type="evidence" value="ECO:0007669"/>
    <property type="project" value="UniProtKB-KW"/>
</dbReference>
<sequence length="591" mass="65125">MMKRALTKQNLRSILRECGISSSSRALSYTSIRKPNQPCLTQNLRSALVRSSARCLSSGPVTSPADIRSRIPDVEIPDVSFAEFILGRCDEFKDNIAVSDYLTGRKYTYQQIKDFARRVASALHKRGYKKGDVITTSTLNLPEFPILVLAAASLGVIVSPANHMYTAAELSRMLEHNGACAIFTIPQLLPLVKEAISDPNVSGRIKETFTFGHEEEGALFFHTLMEDDGKSFPENVDIDPKKDVLLMPYSSGTTGLPKGVMLSHHNIVANIMQLRDLLRVSPDEKTIALLPFFHIYGLTAVQFGSLYNGAQLVTIPRFEPEMFLKAMHEEKITILHAVPPIVLFLAKHPMVANFDLSNVSYMVSGAAPLSESLTMECQNRLGFPIFQGYGLTETSPVINIDCHPGYPGTIGLLVPNTKAKLVDVDTGEPVKVGELGEYCMDGPQKMLGYLNNQQATDEMIDKDGWLHTGDLGYMREDGMVVIEDRLKELIKYKGYQVPPAELEGLLLTHPAVSDASVIGIPEEGVGELPRAYVVLKPDVTVTPEEISKFVEERVTPSKRLRGGVEFLAEIPKTPSGKILRRVLKAKALQAS</sequence>
<evidence type="ECO:0000313" key="12">
    <source>
        <dbReference type="Proteomes" id="UP001374579"/>
    </source>
</evidence>
<keyword evidence="4" id="KW-0547">Nucleotide-binding</keyword>
<evidence type="ECO:0000256" key="6">
    <source>
        <dbReference type="ARBA" id="ARBA00023223"/>
    </source>
</evidence>
<keyword evidence="6" id="KW-0455">Luminescence</keyword>
<dbReference type="Gene3D" id="3.40.50.12780">
    <property type="entry name" value="N-terminal domain of ligase-like"/>
    <property type="match status" value="1"/>
</dbReference>
<evidence type="ECO:0000256" key="2">
    <source>
        <dbReference type="ARBA" id="ARBA00012532"/>
    </source>
</evidence>
<dbReference type="PANTHER" id="PTHR24096">
    <property type="entry name" value="LONG-CHAIN-FATTY-ACID--COA LIGASE"/>
    <property type="match status" value="1"/>
</dbReference>
<reference evidence="11 12" key="1">
    <citation type="submission" date="2024-02" db="EMBL/GenBank/DDBJ databases">
        <title>Chromosome-scale genome assembly of the rough periwinkle Littorina saxatilis.</title>
        <authorList>
            <person name="De Jode A."/>
            <person name="Faria R."/>
            <person name="Formenti G."/>
            <person name="Sims Y."/>
            <person name="Smith T.P."/>
            <person name="Tracey A."/>
            <person name="Wood J.M.D."/>
            <person name="Zagrodzka Z.B."/>
            <person name="Johannesson K."/>
            <person name="Butlin R.K."/>
            <person name="Leder E.H."/>
        </authorList>
    </citation>
    <scope>NUCLEOTIDE SEQUENCE [LARGE SCALE GENOMIC DNA]</scope>
    <source>
        <strain evidence="11">Snail1</strain>
        <tissue evidence="11">Muscle</tissue>
    </source>
</reference>
<feature type="domain" description="AMP-dependent synthetase/ligase" evidence="9">
    <location>
        <begin position="89"/>
        <end position="450"/>
    </location>
</feature>
<dbReference type="GO" id="GO:0016405">
    <property type="term" value="F:CoA-ligase activity"/>
    <property type="evidence" value="ECO:0007669"/>
    <property type="project" value="TreeGrafter"/>
</dbReference>
<dbReference type="FunFam" id="3.30.300.30:FF:000007">
    <property type="entry name" value="4-coumarate--CoA ligase 2"/>
    <property type="match status" value="1"/>
</dbReference>
<dbReference type="InterPro" id="IPR025110">
    <property type="entry name" value="AMP-bd_C"/>
</dbReference>
<evidence type="ECO:0000256" key="1">
    <source>
        <dbReference type="ARBA" id="ARBA00006432"/>
    </source>
</evidence>
<evidence type="ECO:0000256" key="7">
    <source>
        <dbReference type="ARBA" id="ARBA00023262"/>
    </source>
</evidence>
<dbReference type="Pfam" id="PF13193">
    <property type="entry name" value="AMP-binding_C"/>
    <property type="match status" value="1"/>
</dbReference>
<feature type="domain" description="AMP-binding enzyme C-terminal" evidence="10">
    <location>
        <begin position="501"/>
        <end position="577"/>
    </location>
</feature>
<dbReference type="EC" id="1.13.12.7" evidence="2"/>
<evidence type="ECO:0000256" key="5">
    <source>
        <dbReference type="ARBA" id="ARBA00022840"/>
    </source>
</evidence>
<comment type="catalytic activity">
    <reaction evidence="8">
        <text>firefly D-luciferin + ATP + O2 = firefly oxyluciferin + hnu + AMP + CO2 + diphosphate</text>
        <dbReference type="Rhea" id="RHEA:10732"/>
        <dbReference type="ChEBI" id="CHEBI:15379"/>
        <dbReference type="ChEBI" id="CHEBI:16526"/>
        <dbReference type="ChEBI" id="CHEBI:16792"/>
        <dbReference type="ChEBI" id="CHEBI:30212"/>
        <dbReference type="ChEBI" id="CHEBI:30616"/>
        <dbReference type="ChEBI" id="CHEBI:33019"/>
        <dbReference type="ChEBI" id="CHEBI:58038"/>
        <dbReference type="ChEBI" id="CHEBI:456215"/>
        <dbReference type="EC" id="1.13.12.7"/>
    </reaction>
</comment>
<dbReference type="InterPro" id="IPR045851">
    <property type="entry name" value="AMP-bd_C_sf"/>
</dbReference>
<comment type="caution">
    <text evidence="11">The sequence shown here is derived from an EMBL/GenBank/DDBJ whole genome shotgun (WGS) entry which is preliminary data.</text>
</comment>
<dbReference type="Gene3D" id="3.30.300.30">
    <property type="match status" value="1"/>
</dbReference>
<keyword evidence="7" id="KW-0599">Photoprotein</keyword>